<dbReference type="PANTHER" id="PTHR20961">
    <property type="entry name" value="GLYCOSYLTRANSFERASE"/>
    <property type="match status" value="1"/>
</dbReference>
<dbReference type="Proteomes" id="UP000008141">
    <property type="component" value="Unassembled WGS sequence"/>
</dbReference>
<evidence type="ECO:0000256" key="2">
    <source>
        <dbReference type="ARBA" id="ARBA00022679"/>
    </source>
</evidence>
<evidence type="ECO:0000256" key="4">
    <source>
        <dbReference type="SAM" id="Phobius"/>
    </source>
</evidence>
<keyword evidence="1" id="KW-0328">Glycosyltransferase</keyword>
<name>E1ZPI0_CHLVA</name>
<dbReference type="GeneID" id="17351672"/>
<dbReference type="KEGG" id="cvr:CHLNCDRAFT_139126"/>
<evidence type="ECO:0000256" key="1">
    <source>
        <dbReference type="ARBA" id="ARBA00022676"/>
    </source>
</evidence>
<dbReference type="PANTHER" id="PTHR20961:SF124">
    <property type="entry name" value="GLYCOSYLTRANSFERASE"/>
    <property type="match status" value="1"/>
</dbReference>
<dbReference type="InterPro" id="IPR049625">
    <property type="entry name" value="Glyco_transf_61_cat"/>
</dbReference>
<dbReference type="GO" id="GO:0005794">
    <property type="term" value="C:Golgi apparatus"/>
    <property type="evidence" value="ECO:0007669"/>
    <property type="project" value="UniProtKB-ARBA"/>
</dbReference>
<gene>
    <name evidence="6" type="ORF">CHLNCDRAFT_139126</name>
</gene>
<dbReference type="AlphaFoldDB" id="E1ZPI0"/>
<dbReference type="STRING" id="554065.E1ZPI0"/>
<evidence type="ECO:0000256" key="3">
    <source>
        <dbReference type="ARBA" id="ARBA00023180"/>
    </source>
</evidence>
<keyword evidence="3" id="KW-0325">Glycoprotein</keyword>
<keyword evidence="4" id="KW-1133">Transmembrane helix</keyword>
<reference evidence="6 7" key="1">
    <citation type="journal article" date="2010" name="Plant Cell">
        <title>The Chlorella variabilis NC64A genome reveals adaptation to photosymbiosis, coevolution with viruses, and cryptic sex.</title>
        <authorList>
            <person name="Blanc G."/>
            <person name="Duncan G."/>
            <person name="Agarkova I."/>
            <person name="Borodovsky M."/>
            <person name="Gurnon J."/>
            <person name="Kuo A."/>
            <person name="Lindquist E."/>
            <person name="Lucas S."/>
            <person name="Pangilinan J."/>
            <person name="Polle J."/>
            <person name="Salamov A."/>
            <person name="Terry A."/>
            <person name="Yamada T."/>
            <person name="Dunigan D.D."/>
            <person name="Grigoriev I.V."/>
            <person name="Claverie J.M."/>
            <person name="Van Etten J.L."/>
        </authorList>
    </citation>
    <scope>NUCLEOTIDE SEQUENCE [LARGE SCALE GENOMIC DNA]</scope>
    <source>
        <strain evidence="6 7">NC64A</strain>
    </source>
</reference>
<protein>
    <recommendedName>
        <fullName evidence="5">Glycosyltransferase 61 catalytic domain-containing protein</fullName>
    </recommendedName>
</protein>
<feature type="domain" description="Glycosyltransferase 61 catalytic" evidence="5">
    <location>
        <begin position="279"/>
        <end position="414"/>
    </location>
</feature>
<proteinExistence type="predicted"/>
<dbReference type="EMBL" id="GL433857">
    <property type="protein sequence ID" value="EFN52244.1"/>
    <property type="molecule type" value="Genomic_DNA"/>
</dbReference>
<dbReference type="InterPro" id="IPR007657">
    <property type="entry name" value="Glycosyltransferase_61"/>
</dbReference>
<feature type="transmembrane region" description="Helical" evidence="4">
    <location>
        <begin position="12"/>
        <end position="31"/>
    </location>
</feature>
<organism evidence="7">
    <name type="scientific">Chlorella variabilis</name>
    <name type="common">Green alga</name>
    <dbReference type="NCBI Taxonomy" id="554065"/>
    <lineage>
        <taxon>Eukaryota</taxon>
        <taxon>Viridiplantae</taxon>
        <taxon>Chlorophyta</taxon>
        <taxon>core chlorophytes</taxon>
        <taxon>Trebouxiophyceae</taxon>
        <taxon>Chlorellales</taxon>
        <taxon>Chlorellaceae</taxon>
        <taxon>Chlorella clade</taxon>
        <taxon>Chlorella</taxon>
    </lineage>
</organism>
<keyword evidence="7" id="KW-1185">Reference proteome</keyword>
<evidence type="ECO:0000313" key="7">
    <source>
        <dbReference type="Proteomes" id="UP000008141"/>
    </source>
</evidence>
<dbReference type="OrthoDB" id="529273at2759"/>
<evidence type="ECO:0000259" key="5">
    <source>
        <dbReference type="Pfam" id="PF04577"/>
    </source>
</evidence>
<accession>E1ZPI0</accession>
<keyword evidence="4" id="KW-0812">Transmembrane</keyword>
<keyword evidence="2" id="KW-0808">Transferase</keyword>
<dbReference type="InParanoid" id="E1ZPI0"/>
<sequence length="532" mass="58753">MVVARVGGSLRPVFLCTSALVATVCLTVYIMQNSGVCSLHTAALFRAQRPLGGVATPAGLLADGAAQQRSSPRTCPSTQEVQASAWAQSCYLVTKVCVDRGMLVLYDDRYQPGARGGGKEPPTYSAEENYGQYIYVYRNGGIKYGYPLDTIRSRAASINEGADYLQSPVFSNCTVPIVWYPFWMTNFGHFLRGKAALDTPWADNIKLVPMTAEGLALPGFNYDLLQTMSSFRVETWADFTSRLPPGSASFVQPGTPPSAEGDHQRCFQNMFVCTHGLTITRWPLHGFGRHVVQAYRHMLPPEVQALGAVSSIVPPQARPGSSSTDGGVATVLNVVFQKRAGDTRQLLNSGELLQRCNQWRYRTAAGRQLGAKCWEVEITDLVSGMTAAQLADVFVGVHGANLANGWLMRPGSSMLEVQPYGFDAHVPHLQDPLFNAEDKDSQVLWWVLMGCDPAAWRPSPMEAAARGEESNWAKNRNMVLRWEALEMALQQVAETGGDMQRYWQLWDKGEWWWHVGPKNITFGGHYRSKCSQ</sequence>
<dbReference type="GO" id="GO:0016763">
    <property type="term" value="F:pentosyltransferase activity"/>
    <property type="evidence" value="ECO:0007669"/>
    <property type="project" value="UniProtKB-ARBA"/>
</dbReference>
<evidence type="ECO:0000313" key="6">
    <source>
        <dbReference type="EMBL" id="EFN52244.1"/>
    </source>
</evidence>
<dbReference type="Pfam" id="PF04577">
    <property type="entry name" value="Glyco_transf_61"/>
    <property type="match status" value="1"/>
</dbReference>
<dbReference type="OMA" id="FRVETWA"/>
<keyword evidence="4" id="KW-0472">Membrane</keyword>
<dbReference type="RefSeq" id="XP_005844346.1">
    <property type="nucleotide sequence ID" value="XM_005844284.1"/>
</dbReference>